<keyword evidence="5 11" id="KW-0001">2Fe-2S</keyword>
<gene>
    <name evidence="14" type="ORF">JQC72_12120</name>
</gene>
<comment type="similarity">
    <text evidence="2 11">Belongs to the succinate dehydrogenase/fumarate reductase iron-sulfur protein family.</text>
</comment>
<evidence type="ECO:0000313" key="15">
    <source>
        <dbReference type="Proteomes" id="UP001177120"/>
    </source>
</evidence>
<sequence>MEKVICRIKRYDGVKEWYQEYDLPYEKGKTILWALTKIREELDPTLTFSSGCRHAICGSCAVRVNGNAFLACKTSLDHLLSTFETHRLTFEPLNNFKVIRDLVVDWKPKFEKMKEVKPWLIPSKDGDKSNGFRQSAKDFHKISSPTDCILCGVCASECNQLSLNQDEYLDPFILNKAYRFAVDSRDAAPEEHIRPILENGLWKCFHCMQCVSKCPKEIDLASENAYLRQATMNMGERANKGARHAYAFVEDVKNKGRLNEVTLPLKTEGFINTMSRIPFAFRLIKKGKINPFHLPKAVEGIQEVRKIYEFAQGEKES</sequence>
<dbReference type="InterPro" id="IPR009051">
    <property type="entry name" value="Helical_ferredxn"/>
</dbReference>
<keyword evidence="9 11" id="KW-0411">Iron-sulfur</keyword>
<name>A0ABS2WL00_9BACL</name>
<feature type="domain" description="4Fe-4S ferredoxin-type" evidence="13">
    <location>
        <begin position="193"/>
        <end position="223"/>
    </location>
</feature>
<dbReference type="Gene3D" id="1.10.1060.10">
    <property type="entry name" value="Alpha-helical ferredoxin"/>
    <property type="match status" value="1"/>
</dbReference>
<keyword evidence="15" id="KW-1185">Reference proteome</keyword>
<dbReference type="SUPFAM" id="SSF46548">
    <property type="entry name" value="alpha-helical ferredoxin"/>
    <property type="match status" value="1"/>
</dbReference>
<evidence type="ECO:0000256" key="11">
    <source>
        <dbReference type="RuleBase" id="RU361237"/>
    </source>
</evidence>
<dbReference type="RefSeq" id="WP_205495998.1">
    <property type="nucleotide sequence ID" value="NZ_JAFHAP010000010.1"/>
</dbReference>
<keyword evidence="10 11" id="KW-0003">3Fe-4S</keyword>
<dbReference type="EMBL" id="JAFHAP010000010">
    <property type="protein sequence ID" value="MBN2910247.1"/>
    <property type="molecule type" value="Genomic_DNA"/>
</dbReference>
<evidence type="ECO:0000259" key="12">
    <source>
        <dbReference type="PROSITE" id="PS51085"/>
    </source>
</evidence>
<dbReference type="Pfam" id="PF13183">
    <property type="entry name" value="Fer4_8"/>
    <property type="match status" value="1"/>
</dbReference>
<evidence type="ECO:0000256" key="1">
    <source>
        <dbReference type="ARBA" id="ARBA00005163"/>
    </source>
</evidence>
<evidence type="ECO:0000256" key="2">
    <source>
        <dbReference type="ARBA" id="ARBA00009433"/>
    </source>
</evidence>
<evidence type="ECO:0000256" key="6">
    <source>
        <dbReference type="ARBA" id="ARBA00022723"/>
    </source>
</evidence>
<dbReference type="PROSITE" id="PS51085">
    <property type="entry name" value="2FE2S_FER_2"/>
    <property type="match status" value="1"/>
</dbReference>
<dbReference type="SUPFAM" id="SSF54292">
    <property type="entry name" value="2Fe-2S ferredoxin-like"/>
    <property type="match status" value="1"/>
</dbReference>
<keyword evidence="7" id="KW-0560">Oxidoreductase</keyword>
<evidence type="ECO:0000256" key="4">
    <source>
        <dbReference type="ARBA" id="ARBA00022532"/>
    </source>
</evidence>
<evidence type="ECO:0000256" key="9">
    <source>
        <dbReference type="ARBA" id="ARBA00023014"/>
    </source>
</evidence>
<dbReference type="Proteomes" id="UP001177120">
    <property type="component" value="Unassembled WGS sequence"/>
</dbReference>
<dbReference type="InterPro" id="IPR004489">
    <property type="entry name" value="Succ_DH/fum_Rdtase_Fe-S"/>
</dbReference>
<protein>
    <recommendedName>
        <fullName evidence="11">Fumarate reductase iron-sulfur subunit</fullName>
        <ecNumber evidence="11">1.3.5.1</ecNumber>
    </recommendedName>
</protein>
<evidence type="ECO:0000256" key="10">
    <source>
        <dbReference type="ARBA" id="ARBA00023291"/>
    </source>
</evidence>
<reference evidence="14" key="1">
    <citation type="journal article" date="2024" name="Int. J. Syst. Evol. Microbiol.">
        <title>Polycladomyces zharkentensis sp. nov., a novel thermophilic cellulose- and starch-degrading member of the Bacillota from a geothermal aquifer in Kazakhstan.</title>
        <authorList>
            <person name="Mashzhan A."/>
            <person name="Kistaubayeva A."/>
            <person name="Javier-Lopez R."/>
            <person name="Bissenova U."/>
            <person name="Bissenbay A."/>
            <person name="Birkeland N.K."/>
        </authorList>
    </citation>
    <scope>NUCLEOTIDE SEQUENCE</scope>
    <source>
        <strain evidence="14">ZKZ2T</strain>
    </source>
</reference>
<evidence type="ECO:0000256" key="7">
    <source>
        <dbReference type="ARBA" id="ARBA00023002"/>
    </source>
</evidence>
<dbReference type="Pfam" id="PF13085">
    <property type="entry name" value="Fer2_3"/>
    <property type="match status" value="1"/>
</dbReference>
<feature type="domain" description="2Fe-2S ferredoxin-type" evidence="12">
    <location>
        <begin position="2"/>
        <end position="89"/>
    </location>
</feature>
<comment type="cofactor">
    <cofactor evidence="11">
        <name>[3Fe-4S] cluster</name>
        <dbReference type="ChEBI" id="CHEBI:21137"/>
    </cofactor>
    <text evidence="11">Binds 1 [3Fe-4S] cluster.</text>
</comment>
<dbReference type="Gene3D" id="3.10.20.30">
    <property type="match status" value="1"/>
</dbReference>
<evidence type="ECO:0000256" key="8">
    <source>
        <dbReference type="ARBA" id="ARBA00023004"/>
    </source>
</evidence>
<keyword evidence="6 11" id="KW-0479">Metal-binding</keyword>
<dbReference type="PROSITE" id="PS00198">
    <property type="entry name" value="4FE4S_FER_1"/>
    <property type="match status" value="1"/>
</dbReference>
<keyword evidence="8 11" id="KW-0408">Iron</keyword>
<dbReference type="NCBIfam" id="TIGR00384">
    <property type="entry name" value="dhsB"/>
    <property type="match status" value="1"/>
</dbReference>
<dbReference type="CDD" id="cd00207">
    <property type="entry name" value="fer2"/>
    <property type="match status" value="1"/>
</dbReference>
<dbReference type="InterPro" id="IPR025192">
    <property type="entry name" value="Succ_DH/fum_Rdtase_N"/>
</dbReference>
<comment type="cofactor">
    <cofactor evidence="11">
        <name>[2Fe-2S] cluster</name>
        <dbReference type="ChEBI" id="CHEBI:190135"/>
    </cofactor>
    <text evidence="11">Binds 1 [2Fe-2S] cluster.</text>
</comment>
<dbReference type="InterPro" id="IPR001041">
    <property type="entry name" value="2Fe-2S_ferredoxin-type"/>
</dbReference>
<dbReference type="PROSITE" id="PS00197">
    <property type="entry name" value="2FE2S_FER_1"/>
    <property type="match status" value="1"/>
</dbReference>
<accession>A0ABS2WL00</accession>
<organism evidence="14 15">
    <name type="scientific">Polycladomyces zharkentensis</name>
    <dbReference type="NCBI Taxonomy" id="2807616"/>
    <lineage>
        <taxon>Bacteria</taxon>
        <taxon>Bacillati</taxon>
        <taxon>Bacillota</taxon>
        <taxon>Bacilli</taxon>
        <taxon>Bacillales</taxon>
        <taxon>Thermoactinomycetaceae</taxon>
        <taxon>Polycladomyces</taxon>
    </lineage>
</organism>
<dbReference type="PANTHER" id="PTHR11921:SF29">
    <property type="entry name" value="SUCCINATE DEHYDROGENASE [UBIQUINONE] IRON-SULFUR SUBUNIT, MITOCHONDRIAL"/>
    <property type="match status" value="1"/>
</dbReference>
<feature type="domain" description="4Fe-4S ferredoxin-type" evidence="13">
    <location>
        <begin position="139"/>
        <end position="168"/>
    </location>
</feature>
<dbReference type="InterPro" id="IPR012675">
    <property type="entry name" value="Beta-grasp_dom_sf"/>
</dbReference>
<dbReference type="InterPro" id="IPR006058">
    <property type="entry name" value="2Fe2S_fd_BS"/>
</dbReference>
<dbReference type="InterPro" id="IPR036010">
    <property type="entry name" value="2Fe-2S_ferredoxin-like_sf"/>
</dbReference>
<dbReference type="EC" id="1.3.5.1" evidence="11"/>
<dbReference type="InterPro" id="IPR050573">
    <property type="entry name" value="SDH/FRD_Iron-Sulfur"/>
</dbReference>
<keyword evidence="3 11" id="KW-0004">4Fe-4S</keyword>
<comment type="cofactor">
    <cofactor evidence="11">
        <name>[4Fe-4S] cluster</name>
        <dbReference type="ChEBI" id="CHEBI:49883"/>
    </cofactor>
    <text evidence="11">Binds 1 [4Fe-4S] cluster.</text>
</comment>
<proteinExistence type="inferred from homology"/>
<evidence type="ECO:0000256" key="5">
    <source>
        <dbReference type="ARBA" id="ARBA00022714"/>
    </source>
</evidence>
<dbReference type="PANTHER" id="PTHR11921">
    <property type="entry name" value="SUCCINATE DEHYDROGENASE IRON-SULFUR PROTEIN"/>
    <property type="match status" value="1"/>
</dbReference>
<comment type="pathway">
    <text evidence="1">Carbohydrate metabolism; tricarboxylic acid cycle.</text>
</comment>
<dbReference type="InterPro" id="IPR017896">
    <property type="entry name" value="4Fe4S_Fe-S-bd"/>
</dbReference>
<evidence type="ECO:0000313" key="14">
    <source>
        <dbReference type="EMBL" id="MBN2910247.1"/>
    </source>
</evidence>
<dbReference type="InterPro" id="IPR017900">
    <property type="entry name" value="4Fe4S_Fe_S_CS"/>
</dbReference>
<keyword evidence="4" id="KW-0816">Tricarboxylic acid cycle</keyword>
<comment type="caution">
    <text evidence="14">The sequence shown here is derived from an EMBL/GenBank/DDBJ whole genome shotgun (WGS) entry which is preliminary data.</text>
</comment>
<evidence type="ECO:0000259" key="13">
    <source>
        <dbReference type="PROSITE" id="PS51379"/>
    </source>
</evidence>
<dbReference type="PROSITE" id="PS51379">
    <property type="entry name" value="4FE4S_FER_2"/>
    <property type="match status" value="2"/>
</dbReference>
<comment type="catalytic activity">
    <reaction evidence="11">
        <text>a menaquinone + succinate = a menaquinol + fumarate</text>
        <dbReference type="Rhea" id="RHEA:27834"/>
        <dbReference type="Rhea" id="RHEA-COMP:9537"/>
        <dbReference type="Rhea" id="RHEA-COMP:9539"/>
        <dbReference type="ChEBI" id="CHEBI:16374"/>
        <dbReference type="ChEBI" id="CHEBI:18151"/>
        <dbReference type="ChEBI" id="CHEBI:29806"/>
        <dbReference type="ChEBI" id="CHEBI:30031"/>
        <dbReference type="EC" id="1.3.5.1"/>
    </reaction>
</comment>
<evidence type="ECO:0000256" key="3">
    <source>
        <dbReference type="ARBA" id="ARBA00022485"/>
    </source>
</evidence>